<dbReference type="SUPFAM" id="SSF56436">
    <property type="entry name" value="C-type lectin-like"/>
    <property type="match status" value="1"/>
</dbReference>
<dbReference type="Gene3D" id="3.10.100.10">
    <property type="entry name" value="Mannose-Binding Protein A, subunit A"/>
    <property type="match status" value="1"/>
</dbReference>
<accession>A0ABM1BY62</accession>
<feature type="chain" id="PRO_5047316150" evidence="1">
    <location>
        <begin position="20"/>
        <end position="181"/>
    </location>
</feature>
<dbReference type="CDD" id="cd00037">
    <property type="entry name" value="CLECT"/>
    <property type="match status" value="1"/>
</dbReference>
<dbReference type="PANTHER" id="PTHR22801:SF63">
    <property type="entry name" value="C-TYPE LECTIN DOMAIN-CONTAINING PROTEIN"/>
    <property type="match status" value="1"/>
</dbReference>
<dbReference type="PANTHER" id="PTHR22801">
    <property type="entry name" value="LITHOSTATHINE"/>
    <property type="match status" value="1"/>
</dbReference>
<evidence type="ECO:0000259" key="2">
    <source>
        <dbReference type="PROSITE" id="PS50041"/>
    </source>
</evidence>
<reference evidence="4" key="1">
    <citation type="submission" date="2025-08" db="UniProtKB">
        <authorList>
            <consortium name="RefSeq"/>
        </authorList>
    </citation>
    <scope>IDENTIFICATION</scope>
    <source>
        <tissue evidence="4">Muscle</tissue>
    </source>
</reference>
<sequence length="181" mass="21005">MIYFSVWILLLYCLGLVRTVSYEMCSTNRCFTLFDESTTWENADVYCKNIGQELATPSDLSTANLLINFCKTYIRNQGQNTPSVWIGLSDIATEGQMVFKDGTELDLNVSWPWAPGEPVNTILYNCVRMQGSANFLWQLFYCSNTYLVICERSLLVYILETAVENREYLEILMWQTLREFQ</sequence>
<dbReference type="InterPro" id="IPR050801">
    <property type="entry name" value="Ca-Dep_Lectins_ImmuneDev"/>
</dbReference>
<keyword evidence="1" id="KW-0732">Signal</keyword>
<dbReference type="RefSeq" id="XP_013790921.2">
    <property type="nucleotide sequence ID" value="XM_013935467.2"/>
</dbReference>
<dbReference type="InterPro" id="IPR016186">
    <property type="entry name" value="C-type_lectin-like/link_sf"/>
</dbReference>
<evidence type="ECO:0000313" key="4">
    <source>
        <dbReference type="RefSeq" id="XP_013790921.2"/>
    </source>
</evidence>
<evidence type="ECO:0000256" key="1">
    <source>
        <dbReference type="SAM" id="SignalP"/>
    </source>
</evidence>
<proteinExistence type="predicted"/>
<dbReference type="InterPro" id="IPR016187">
    <property type="entry name" value="CTDL_fold"/>
</dbReference>
<dbReference type="SMART" id="SM00034">
    <property type="entry name" value="CLECT"/>
    <property type="match status" value="1"/>
</dbReference>
<feature type="non-terminal residue" evidence="4">
    <location>
        <position position="181"/>
    </location>
</feature>
<name>A0ABM1BY62_LIMPO</name>
<dbReference type="PROSITE" id="PS50041">
    <property type="entry name" value="C_TYPE_LECTIN_2"/>
    <property type="match status" value="1"/>
</dbReference>
<keyword evidence="3" id="KW-1185">Reference proteome</keyword>
<feature type="signal peptide" evidence="1">
    <location>
        <begin position="1"/>
        <end position="19"/>
    </location>
</feature>
<feature type="domain" description="C-type lectin" evidence="2">
    <location>
        <begin position="26"/>
        <end position="151"/>
    </location>
</feature>
<evidence type="ECO:0000313" key="3">
    <source>
        <dbReference type="Proteomes" id="UP000694941"/>
    </source>
</evidence>
<dbReference type="GeneID" id="106474777"/>
<dbReference type="Pfam" id="PF00059">
    <property type="entry name" value="Lectin_C"/>
    <property type="match status" value="1"/>
</dbReference>
<dbReference type="Proteomes" id="UP000694941">
    <property type="component" value="Unplaced"/>
</dbReference>
<dbReference type="InterPro" id="IPR001304">
    <property type="entry name" value="C-type_lectin-like"/>
</dbReference>
<organism evidence="3 4">
    <name type="scientific">Limulus polyphemus</name>
    <name type="common">Atlantic horseshoe crab</name>
    <dbReference type="NCBI Taxonomy" id="6850"/>
    <lineage>
        <taxon>Eukaryota</taxon>
        <taxon>Metazoa</taxon>
        <taxon>Ecdysozoa</taxon>
        <taxon>Arthropoda</taxon>
        <taxon>Chelicerata</taxon>
        <taxon>Merostomata</taxon>
        <taxon>Xiphosura</taxon>
        <taxon>Limulidae</taxon>
        <taxon>Limulus</taxon>
    </lineage>
</organism>
<gene>
    <name evidence="4" type="primary">LOC106474777</name>
</gene>
<protein>
    <submittedName>
        <fullName evidence="4">Snaclec bothroinsularin subunit beta-like</fullName>
    </submittedName>
</protein>